<keyword evidence="1" id="KW-1133">Transmembrane helix</keyword>
<name>A0A3B0XRH1_9ZZZZ</name>
<protein>
    <submittedName>
        <fullName evidence="2">Uncharacterized protein</fullName>
    </submittedName>
</protein>
<feature type="transmembrane region" description="Helical" evidence="1">
    <location>
        <begin position="16"/>
        <end position="36"/>
    </location>
</feature>
<keyword evidence="1" id="KW-0812">Transmembrane</keyword>
<keyword evidence="1" id="KW-0472">Membrane</keyword>
<gene>
    <name evidence="2" type="ORF">MNBD_GAMMA08-1502</name>
</gene>
<dbReference type="AlphaFoldDB" id="A0A3B0XRH1"/>
<proteinExistence type="predicted"/>
<evidence type="ECO:0000256" key="1">
    <source>
        <dbReference type="SAM" id="Phobius"/>
    </source>
</evidence>
<organism evidence="2">
    <name type="scientific">hydrothermal vent metagenome</name>
    <dbReference type="NCBI Taxonomy" id="652676"/>
    <lineage>
        <taxon>unclassified sequences</taxon>
        <taxon>metagenomes</taxon>
        <taxon>ecological metagenomes</taxon>
    </lineage>
</organism>
<sequence>MKAKLLQPISTKKNNFYLIKISQLTFIIFLLKTLLLETS</sequence>
<accession>A0A3B0XRH1</accession>
<reference evidence="2" key="1">
    <citation type="submission" date="2018-06" db="EMBL/GenBank/DDBJ databases">
        <authorList>
            <person name="Zhirakovskaya E."/>
        </authorList>
    </citation>
    <scope>NUCLEOTIDE SEQUENCE</scope>
</reference>
<evidence type="ECO:0000313" key="2">
    <source>
        <dbReference type="EMBL" id="VAW58784.1"/>
    </source>
</evidence>
<dbReference type="EMBL" id="UOFH01000036">
    <property type="protein sequence ID" value="VAW58784.1"/>
    <property type="molecule type" value="Genomic_DNA"/>
</dbReference>